<protein>
    <submittedName>
        <fullName evidence="1">Uncharacterized protein</fullName>
    </submittedName>
</protein>
<comment type="caution">
    <text evidence="1">The sequence shown here is derived from an EMBL/GenBank/DDBJ whole genome shotgun (WGS) entry which is preliminary data.</text>
</comment>
<keyword evidence="2" id="KW-1185">Reference proteome</keyword>
<evidence type="ECO:0000313" key="1">
    <source>
        <dbReference type="EMBL" id="KAI6087889.1"/>
    </source>
</evidence>
<proteinExistence type="predicted"/>
<sequence length="246" mass="27550">MDNSNDHRSTYQCYPYLTKSEFTEVCHHLDRKYCRATLGPIRRQWRLHVHTALELSFSSGPGHTTFLQITRPLDDGTATVYDLADRMGGVSLGNDQLQIEGDDTMMEMEESDKEVLPKRSSRASFGVSHVKYEIHLHPTYRAPCLWFSLHNLQPGESALDIETVFRHLVPRQFVDSLRQVGPIGGISIDHHPITGVPSFFVHPCALGDAMAGFDCPKEDYLMIWLGLVGGCVGLWVPNQLATVNAG</sequence>
<name>A0ACC0D579_9PEZI</name>
<gene>
    <name evidence="1" type="ORF">F4821DRAFT_101004</name>
</gene>
<evidence type="ECO:0000313" key="2">
    <source>
        <dbReference type="Proteomes" id="UP001497680"/>
    </source>
</evidence>
<dbReference type="EMBL" id="MU394305">
    <property type="protein sequence ID" value="KAI6087889.1"/>
    <property type="molecule type" value="Genomic_DNA"/>
</dbReference>
<organism evidence="1 2">
    <name type="scientific">Hypoxylon rubiginosum</name>
    <dbReference type="NCBI Taxonomy" id="110542"/>
    <lineage>
        <taxon>Eukaryota</taxon>
        <taxon>Fungi</taxon>
        <taxon>Dikarya</taxon>
        <taxon>Ascomycota</taxon>
        <taxon>Pezizomycotina</taxon>
        <taxon>Sordariomycetes</taxon>
        <taxon>Xylariomycetidae</taxon>
        <taxon>Xylariales</taxon>
        <taxon>Hypoxylaceae</taxon>
        <taxon>Hypoxylon</taxon>
    </lineage>
</organism>
<accession>A0ACC0D579</accession>
<dbReference type="Proteomes" id="UP001497680">
    <property type="component" value="Unassembled WGS sequence"/>
</dbReference>
<reference evidence="1 2" key="1">
    <citation type="journal article" date="2022" name="New Phytol.">
        <title>Ecological generalism drives hyperdiversity of secondary metabolite gene clusters in xylarialean endophytes.</title>
        <authorList>
            <person name="Franco M.E.E."/>
            <person name="Wisecaver J.H."/>
            <person name="Arnold A.E."/>
            <person name="Ju Y.M."/>
            <person name="Slot J.C."/>
            <person name="Ahrendt S."/>
            <person name="Moore L.P."/>
            <person name="Eastman K.E."/>
            <person name="Scott K."/>
            <person name="Konkel Z."/>
            <person name="Mondo S.J."/>
            <person name="Kuo A."/>
            <person name="Hayes R.D."/>
            <person name="Haridas S."/>
            <person name="Andreopoulos B."/>
            <person name="Riley R."/>
            <person name="LaButti K."/>
            <person name="Pangilinan J."/>
            <person name="Lipzen A."/>
            <person name="Amirebrahimi M."/>
            <person name="Yan J."/>
            <person name="Adam C."/>
            <person name="Keymanesh K."/>
            <person name="Ng V."/>
            <person name="Louie K."/>
            <person name="Northen T."/>
            <person name="Drula E."/>
            <person name="Henrissat B."/>
            <person name="Hsieh H.M."/>
            <person name="Youens-Clark K."/>
            <person name="Lutzoni F."/>
            <person name="Miadlikowska J."/>
            <person name="Eastwood D.C."/>
            <person name="Hamelin R.C."/>
            <person name="Grigoriev I.V."/>
            <person name="U'Ren J.M."/>
        </authorList>
    </citation>
    <scope>NUCLEOTIDE SEQUENCE [LARGE SCALE GENOMIC DNA]</scope>
    <source>
        <strain evidence="1 2">ER1909</strain>
    </source>
</reference>